<evidence type="ECO:0000313" key="3">
    <source>
        <dbReference type="Proteomes" id="UP001597308"/>
    </source>
</evidence>
<proteinExistence type="predicted"/>
<evidence type="ECO:0000256" key="1">
    <source>
        <dbReference type="SAM" id="SignalP"/>
    </source>
</evidence>
<comment type="caution">
    <text evidence="2">The sequence shown here is derived from an EMBL/GenBank/DDBJ whole genome shotgun (WGS) entry which is preliminary data.</text>
</comment>
<dbReference type="Proteomes" id="UP001597308">
    <property type="component" value="Unassembled WGS sequence"/>
</dbReference>
<sequence>MARRLIALASVLAFTVTMAGCANTVRGAKRDVTATGQAIAR</sequence>
<name>A0ABW4K7T9_9HYPH</name>
<organism evidence="2 3">
    <name type="scientific">Methylopila henanensis</name>
    <dbReference type="NCBI Taxonomy" id="873516"/>
    <lineage>
        <taxon>Bacteria</taxon>
        <taxon>Pseudomonadati</taxon>
        <taxon>Pseudomonadota</taxon>
        <taxon>Alphaproteobacteria</taxon>
        <taxon>Hyphomicrobiales</taxon>
        <taxon>Methylopilaceae</taxon>
        <taxon>Methylopila</taxon>
    </lineage>
</organism>
<feature type="signal peptide" evidence="1">
    <location>
        <begin position="1"/>
        <end position="19"/>
    </location>
</feature>
<reference evidence="3" key="1">
    <citation type="journal article" date="2019" name="Int. J. Syst. Evol. Microbiol.">
        <title>The Global Catalogue of Microorganisms (GCM) 10K type strain sequencing project: providing services to taxonomists for standard genome sequencing and annotation.</title>
        <authorList>
            <consortium name="The Broad Institute Genomics Platform"/>
            <consortium name="The Broad Institute Genome Sequencing Center for Infectious Disease"/>
            <person name="Wu L."/>
            <person name="Ma J."/>
        </authorList>
    </citation>
    <scope>NUCLEOTIDE SEQUENCE [LARGE SCALE GENOMIC DNA]</scope>
    <source>
        <strain evidence="3">KCTC 23707</strain>
    </source>
</reference>
<dbReference type="EMBL" id="JBHUER010000010">
    <property type="protein sequence ID" value="MFD1704235.1"/>
    <property type="molecule type" value="Genomic_DNA"/>
</dbReference>
<accession>A0ABW4K7T9</accession>
<keyword evidence="1" id="KW-0732">Signal</keyword>
<dbReference type="RefSeq" id="WP_271199111.1">
    <property type="nucleotide sequence ID" value="NZ_JBHUER010000010.1"/>
</dbReference>
<gene>
    <name evidence="2" type="ORF">ACFSCV_14610</name>
</gene>
<feature type="chain" id="PRO_5047108854" evidence="1">
    <location>
        <begin position="20"/>
        <end position="41"/>
    </location>
</feature>
<evidence type="ECO:0000313" key="2">
    <source>
        <dbReference type="EMBL" id="MFD1704235.1"/>
    </source>
</evidence>
<keyword evidence="3" id="KW-1185">Reference proteome</keyword>
<protein>
    <submittedName>
        <fullName evidence="2">Entericidin EcnAB</fullName>
    </submittedName>
</protein>
<dbReference type="PROSITE" id="PS51257">
    <property type="entry name" value="PROKAR_LIPOPROTEIN"/>
    <property type="match status" value="1"/>
</dbReference>